<feature type="transmembrane region" description="Helical" evidence="1">
    <location>
        <begin position="31"/>
        <end position="58"/>
    </location>
</feature>
<gene>
    <name evidence="2" type="ORF">EUU23_01655</name>
</gene>
<dbReference type="InterPro" id="IPR025461">
    <property type="entry name" value="ABA4-like"/>
</dbReference>
<dbReference type="Pfam" id="PF14108">
    <property type="entry name" value="ABA4-like"/>
    <property type="match status" value="1"/>
</dbReference>
<proteinExistence type="predicted"/>
<protein>
    <submittedName>
        <fullName evidence="2">DUF4281 domain-containing protein</fullName>
    </submittedName>
</protein>
<reference evidence="2 3" key="1">
    <citation type="submission" date="2019-01" db="EMBL/GenBank/DDBJ databases">
        <title>Sphingorhabdus lacus sp.nov., isolated from an oligotrophic freshwater lake.</title>
        <authorList>
            <person name="Park M."/>
        </authorList>
    </citation>
    <scope>NUCLEOTIDE SEQUENCE [LARGE SCALE GENOMIC DNA]</scope>
    <source>
        <strain evidence="2 3">IMCC26285</strain>
    </source>
</reference>
<evidence type="ECO:0000256" key="1">
    <source>
        <dbReference type="SAM" id="Phobius"/>
    </source>
</evidence>
<feature type="transmembrane region" description="Helical" evidence="1">
    <location>
        <begin position="78"/>
        <end position="105"/>
    </location>
</feature>
<feature type="transmembrane region" description="Helical" evidence="1">
    <location>
        <begin position="117"/>
        <end position="140"/>
    </location>
</feature>
<organism evidence="2 3">
    <name type="scientific">Sphingorhabdus profundilacus</name>
    <dbReference type="NCBI Taxonomy" id="2509718"/>
    <lineage>
        <taxon>Bacteria</taxon>
        <taxon>Pseudomonadati</taxon>
        <taxon>Pseudomonadota</taxon>
        <taxon>Alphaproteobacteria</taxon>
        <taxon>Sphingomonadales</taxon>
        <taxon>Sphingomonadaceae</taxon>
        <taxon>Sphingorhabdus</taxon>
    </lineage>
</organism>
<dbReference type="Proteomes" id="UP000471147">
    <property type="component" value="Unassembled WGS sequence"/>
</dbReference>
<keyword evidence="1" id="KW-0812">Transmembrane</keyword>
<dbReference type="OrthoDB" id="345237at2"/>
<dbReference type="AlphaFoldDB" id="A0A6I4LWG0"/>
<dbReference type="RefSeq" id="WP_160352395.1">
    <property type="nucleotide sequence ID" value="NZ_SDWJ01000001.1"/>
</dbReference>
<evidence type="ECO:0000313" key="2">
    <source>
        <dbReference type="EMBL" id="MVZ96406.1"/>
    </source>
</evidence>
<comment type="caution">
    <text evidence="2">The sequence shown here is derived from an EMBL/GenBank/DDBJ whole genome shotgun (WGS) entry which is preliminary data.</text>
</comment>
<dbReference type="EMBL" id="SDWJ01000001">
    <property type="protein sequence ID" value="MVZ96406.1"/>
    <property type="molecule type" value="Genomic_DNA"/>
</dbReference>
<feature type="transmembrane region" description="Helical" evidence="1">
    <location>
        <begin position="6"/>
        <end position="24"/>
    </location>
</feature>
<name>A0A6I4LWG0_9SPHN</name>
<keyword evidence="3" id="KW-1185">Reference proteome</keyword>
<accession>A0A6I4LWG0</accession>
<sequence>MPWENIFTWTNSWALLCWLVLAFAPQRDRVLPYLLFLGCGLLALTYASLIIPLLAGWIDDGGPAGRPPADFTQLSGVMSLFASPGGATIGWIHYLAFDLFVGIWVARNADRHGYPRIVQIPVLFFVFMLGPIGLLLYLILRATHKGRPENSTVPS</sequence>
<keyword evidence="1" id="KW-0472">Membrane</keyword>
<keyword evidence="1" id="KW-1133">Transmembrane helix</keyword>
<evidence type="ECO:0000313" key="3">
    <source>
        <dbReference type="Proteomes" id="UP000471147"/>
    </source>
</evidence>